<protein>
    <submittedName>
        <fullName evidence="1">Uncharacterized protein</fullName>
    </submittedName>
</protein>
<evidence type="ECO:0000313" key="1">
    <source>
        <dbReference type="EMBL" id="SVD44289.1"/>
    </source>
</evidence>
<organism evidence="1">
    <name type="scientific">marine metagenome</name>
    <dbReference type="NCBI Taxonomy" id="408172"/>
    <lineage>
        <taxon>unclassified sequences</taxon>
        <taxon>metagenomes</taxon>
        <taxon>ecological metagenomes</taxon>
    </lineage>
</organism>
<accession>A0A382VCU1</accession>
<proteinExistence type="predicted"/>
<sequence>MIITVDLEDHTAPPALPRFDRAIEPLLAVLAERQA</sequence>
<name>A0A382VCU1_9ZZZZ</name>
<reference evidence="1" key="1">
    <citation type="submission" date="2018-05" db="EMBL/GenBank/DDBJ databases">
        <authorList>
            <person name="Lanie J.A."/>
            <person name="Ng W.-L."/>
            <person name="Kazmierczak K.M."/>
            <person name="Andrzejewski T.M."/>
            <person name="Davidsen T.M."/>
            <person name="Wayne K.J."/>
            <person name="Tettelin H."/>
            <person name="Glass J.I."/>
            <person name="Rusch D."/>
            <person name="Podicherti R."/>
            <person name="Tsui H.-C.T."/>
            <person name="Winkler M.E."/>
        </authorList>
    </citation>
    <scope>NUCLEOTIDE SEQUENCE</scope>
</reference>
<gene>
    <name evidence="1" type="ORF">METZ01_LOCUS397143</name>
</gene>
<dbReference type="AlphaFoldDB" id="A0A382VCU1"/>
<dbReference type="EMBL" id="UINC01150956">
    <property type="protein sequence ID" value="SVD44289.1"/>
    <property type="molecule type" value="Genomic_DNA"/>
</dbReference>
<feature type="non-terminal residue" evidence="1">
    <location>
        <position position="35"/>
    </location>
</feature>